<keyword evidence="1" id="KW-0732">Signal</keyword>
<keyword evidence="3" id="KW-1185">Reference proteome</keyword>
<evidence type="ECO:0000313" key="3">
    <source>
        <dbReference type="Proteomes" id="UP000438699"/>
    </source>
</evidence>
<evidence type="ECO:0000313" key="2">
    <source>
        <dbReference type="EMBL" id="KAB1441676.1"/>
    </source>
</evidence>
<proteinExistence type="predicted"/>
<evidence type="ECO:0000256" key="1">
    <source>
        <dbReference type="SAM" id="SignalP"/>
    </source>
</evidence>
<dbReference type="Proteomes" id="UP000438699">
    <property type="component" value="Unassembled WGS sequence"/>
</dbReference>
<feature type="signal peptide" evidence="1">
    <location>
        <begin position="1"/>
        <end position="28"/>
    </location>
</feature>
<gene>
    <name evidence="2" type="ORF">F8A88_08750</name>
</gene>
<reference evidence="2 3" key="1">
    <citation type="journal article" date="2017" name="Int. J. Syst. Evol. Microbiol.">
        <title>Desulfovibrio senegalensis sp. nov., a mesophilic sulfate reducer isolated from marine sediment.</title>
        <authorList>
            <person name="Thioye A."/>
            <person name="Gam Z.B.A."/>
            <person name="Mbengue M."/>
            <person name="Cayol J.L."/>
            <person name="Joseph-Bartoli M."/>
            <person name="Toure-Kane C."/>
            <person name="Labat M."/>
        </authorList>
    </citation>
    <scope>NUCLEOTIDE SEQUENCE [LARGE SCALE GENOMIC DNA]</scope>
    <source>
        <strain evidence="2 3">DSM 101509</strain>
    </source>
</reference>
<feature type="chain" id="PRO_5026756160" evidence="1">
    <location>
        <begin position="29"/>
        <end position="159"/>
    </location>
</feature>
<dbReference type="EMBL" id="WAIE01000003">
    <property type="protein sequence ID" value="KAB1441676.1"/>
    <property type="molecule type" value="Genomic_DNA"/>
</dbReference>
<comment type="caution">
    <text evidence="2">The sequence shown here is derived from an EMBL/GenBank/DDBJ whole genome shotgun (WGS) entry which is preliminary data.</text>
</comment>
<dbReference type="AlphaFoldDB" id="A0A6N6N1H7"/>
<dbReference type="OrthoDB" id="9793851at2"/>
<organism evidence="2 3">
    <name type="scientific">Pseudodesulfovibrio senegalensis</name>
    <dbReference type="NCBI Taxonomy" id="1721087"/>
    <lineage>
        <taxon>Bacteria</taxon>
        <taxon>Pseudomonadati</taxon>
        <taxon>Thermodesulfobacteriota</taxon>
        <taxon>Desulfovibrionia</taxon>
        <taxon>Desulfovibrionales</taxon>
        <taxon>Desulfovibrionaceae</taxon>
    </lineage>
</organism>
<accession>A0A6N6N1H7</accession>
<sequence>MNRITASVLPLLVAAFLASALFAVPALAGDYATHEPPRDFRGMQWGTPLSEISGMVPVPAKGYKNTYYRKDEPLTFGDADIVSVAYYFKDGLLSRVGVAFKGQANQFLIKDKLIHDFGPGRQVGSRYGWMWKDFSMVIDYNASSDTGALYYTFEKQPKK</sequence>
<name>A0A6N6N1H7_9BACT</name>
<dbReference type="RefSeq" id="WP_151150768.1">
    <property type="nucleotide sequence ID" value="NZ_WAIE01000003.1"/>
</dbReference>
<protein>
    <submittedName>
        <fullName evidence="2">Uncharacterized protein</fullName>
    </submittedName>
</protein>